<keyword evidence="3 5" id="KW-1133">Transmembrane helix</keyword>
<dbReference type="AlphaFoldDB" id="R0D1Q6"/>
<accession>R0D1Q6</accession>
<name>R0D1Q6_CAUVI</name>
<dbReference type="RefSeq" id="WP_004618054.1">
    <property type="nucleotide sequence ID" value="NZ_APMP01000007.1"/>
</dbReference>
<feature type="transmembrane region" description="Helical" evidence="5">
    <location>
        <begin position="29"/>
        <end position="50"/>
    </location>
</feature>
<dbReference type="Pfam" id="PF09731">
    <property type="entry name" value="Mitofilin"/>
    <property type="match status" value="1"/>
</dbReference>
<evidence type="ECO:0000256" key="4">
    <source>
        <dbReference type="ARBA" id="ARBA00023136"/>
    </source>
</evidence>
<keyword evidence="2 5" id="KW-0812">Transmembrane</keyword>
<evidence type="ECO:0008006" key="8">
    <source>
        <dbReference type="Google" id="ProtNLM"/>
    </source>
</evidence>
<dbReference type="InterPro" id="IPR019133">
    <property type="entry name" value="MIC60"/>
</dbReference>
<reference evidence="6 7" key="1">
    <citation type="journal article" date="2013" name="Genome Announc.">
        <title>Draft Genome Sequence for Caulobacter sp. Strain OR37, a Bacterium Tolerant to Heavy Metals.</title>
        <authorList>
            <person name="Utturkar S.M."/>
            <person name="Bollmann A."/>
            <person name="Brzoska R.M."/>
            <person name="Klingeman D.M."/>
            <person name="Epstein S.E."/>
            <person name="Palumbo A.V."/>
            <person name="Brown S.D."/>
        </authorList>
    </citation>
    <scope>NUCLEOTIDE SEQUENCE [LARGE SCALE GENOMIC DNA]</scope>
    <source>
        <strain evidence="6 7">OR37</strain>
    </source>
</reference>
<dbReference type="GO" id="GO:0016020">
    <property type="term" value="C:membrane"/>
    <property type="evidence" value="ECO:0007669"/>
    <property type="project" value="UniProtKB-SubCell"/>
</dbReference>
<keyword evidence="4 5" id="KW-0472">Membrane</keyword>
<comment type="caution">
    <text evidence="6">The sequence shown here is derived from an EMBL/GenBank/DDBJ whole genome shotgun (WGS) entry which is preliminary data.</text>
</comment>
<sequence precursor="true">MNAVPDPAEIVAPSDPALYARRRVMGPGVWLWLLTCLLCAILGAGVAWYGPTLFPAKARTAESAVTAAPSPRPPAERLVEAPVETTQTAVAPPAAAADVERLDGRITALEGAQKGVVDAAAAALAVSTLSDAAATSRPFGEELAGLQRVLPPSPDLRALEPLARTGAPTRAGLSAQFQALAGRAASAARDPGADADLLARIRYALSSIVSIRHVGSTKGSTPDAVLARIQNLLEEGDVETAVQALSGLPQATQDVLAPWAAAANRRIDIDRHLSAVRADALAGLSRASRAPVPQDAPLVAAPPAAP</sequence>
<evidence type="ECO:0000313" key="6">
    <source>
        <dbReference type="EMBL" id="ENZ82385.1"/>
    </source>
</evidence>
<gene>
    <name evidence="6" type="ORF">OR37_01654</name>
</gene>
<keyword evidence="7" id="KW-1185">Reference proteome</keyword>
<dbReference type="eggNOG" id="COG4223">
    <property type="taxonomic scope" value="Bacteria"/>
</dbReference>
<dbReference type="EMBL" id="APMP01000007">
    <property type="protein sequence ID" value="ENZ82385.1"/>
    <property type="molecule type" value="Genomic_DNA"/>
</dbReference>
<dbReference type="PATRIC" id="fig|1292034.3.peg.1639"/>
<evidence type="ECO:0000256" key="5">
    <source>
        <dbReference type="SAM" id="Phobius"/>
    </source>
</evidence>
<comment type="subcellular location">
    <subcellularLocation>
        <location evidence="1">Membrane</location>
    </subcellularLocation>
</comment>
<proteinExistence type="predicted"/>
<organism evidence="6 7">
    <name type="scientific">Caulobacter vibrioides OR37</name>
    <dbReference type="NCBI Taxonomy" id="1292034"/>
    <lineage>
        <taxon>Bacteria</taxon>
        <taxon>Pseudomonadati</taxon>
        <taxon>Pseudomonadota</taxon>
        <taxon>Alphaproteobacteria</taxon>
        <taxon>Caulobacterales</taxon>
        <taxon>Caulobacteraceae</taxon>
        <taxon>Caulobacter</taxon>
    </lineage>
</organism>
<dbReference type="STRING" id="1292034.OR37_01654"/>
<evidence type="ECO:0000256" key="3">
    <source>
        <dbReference type="ARBA" id="ARBA00022989"/>
    </source>
</evidence>
<evidence type="ECO:0000256" key="2">
    <source>
        <dbReference type="ARBA" id="ARBA00022692"/>
    </source>
</evidence>
<dbReference type="Proteomes" id="UP000013063">
    <property type="component" value="Unassembled WGS sequence"/>
</dbReference>
<protein>
    <recommendedName>
        <fullName evidence="8">Inner membrane protein</fullName>
    </recommendedName>
</protein>
<dbReference type="OrthoDB" id="7193408at2"/>
<evidence type="ECO:0000313" key="7">
    <source>
        <dbReference type="Proteomes" id="UP000013063"/>
    </source>
</evidence>
<evidence type="ECO:0000256" key="1">
    <source>
        <dbReference type="ARBA" id="ARBA00004370"/>
    </source>
</evidence>